<keyword evidence="2" id="KW-1185">Reference proteome</keyword>
<protein>
    <submittedName>
        <fullName evidence="1">Uncharacterized protein</fullName>
    </submittedName>
</protein>
<evidence type="ECO:0000313" key="2">
    <source>
        <dbReference type="Proteomes" id="UP000785679"/>
    </source>
</evidence>
<dbReference type="EMBL" id="RRYP01016527">
    <property type="protein sequence ID" value="TNV74999.1"/>
    <property type="molecule type" value="Genomic_DNA"/>
</dbReference>
<name>A0A8J8NHW3_HALGN</name>
<proteinExistence type="predicted"/>
<sequence length="97" mass="11559">MSIILYKHLQFEGLQLMIMLGCRMQQLIDRRLSWLDNLFEALIILEQAISNPLIQFHLELMTLIKLIHIQSELFELRLCIDHIWAFSLPRSRIRALS</sequence>
<reference evidence="1" key="1">
    <citation type="submission" date="2019-06" db="EMBL/GenBank/DDBJ databases">
        <authorList>
            <person name="Zheng W."/>
        </authorList>
    </citation>
    <scope>NUCLEOTIDE SEQUENCE</scope>
    <source>
        <strain evidence="1">QDHG01</strain>
    </source>
</reference>
<evidence type="ECO:0000313" key="1">
    <source>
        <dbReference type="EMBL" id="TNV74999.1"/>
    </source>
</evidence>
<comment type="caution">
    <text evidence="1">The sequence shown here is derived from an EMBL/GenBank/DDBJ whole genome shotgun (WGS) entry which is preliminary data.</text>
</comment>
<dbReference type="AlphaFoldDB" id="A0A8J8NHW3"/>
<organism evidence="1 2">
    <name type="scientific">Halteria grandinella</name>
    <dbReference type="NCBI Taxonomy" id="5974"/>
    <lineage>
        <taxon>Eukaryota</taxon>
        <taxon>Sar</taxon>
        <taxon>Alveolata</taxon>
        <taxon>Ciliophora</taxon>
        <taxon>Intramacronucleata</taxon>
        <taxon>Spirotrichea</taxon>
        <taxon>Stichotrichia</taxon>
        <taxon>Sporadotrichida</taxon>
        <taxon>Halteriidae</taxon>
        <taxon>Halteria</taxon>
    </lineage>
</organism>
<dbReference type="Proteomes" id="UP000785679">
    <property type="component" value="Unassembled WGS sequence"/>
</dbReference>
<gene>
    <name evidence="1" type="ORF">FGO68_gene15879</name>
</gene>
<accession>A0A8J8NHW3</accession>